<gene>
    <name evidence="1" type="ORF">Dform_02191</name>
</gene>
<organism evidence="1 2">
    <name type="scientific">Dehalogenimonas formicexedens</name>
    <dbReference type="NCBI Taxonomy" id="1839801"/>
    <lineage>
        <taxon>Bacteria</taxon>
        <taxon>Bacillati</taxon>
        <taxon>Chloroflexota</taxon>
        <taxon>Dehalococcoidia</taxon>
        <taxon>Dehalococcoidales</taxon>
        <taxon>Dehalococcoidaceae</taxon>
        <taxon>Dehalogenimonas</taxon>
    </lineage>
</organism>
<dbReference type="KEGG" id="dfo:Dform_02191"/>
<dbReference type="AlphaFoldDB" id="A0A1P8FAL7"/>
<name>A0A1P8FAL7_9CHLR</name>
<evidence type="ECO:0000313" key="2">
    <source>
        <dbReference type="Proteomes" id="UP000185934"/>
    </source>
</evidence>
<sequence length="50" mass="4930">MKGILVGIAIILFGIALILASSGSGFGLAISLAGLLISIMSSTVRPNQGS</sequence>
<accession>A0A1P8FAL7</accession>
<dbReference type="EMBL" id="CP018258">
    <property type="protein sequence ID" value="APV45494.1"/>
    <property type="molecule type" value="Genomic_DNA"/>
</dbReference>
<reference evidence="2" key="1">
    <citation type="submission" date="2016-11" db="EMBL/GenBank/DDBJ databases">
        <title>Dehalogenimonas formicexedens sp. nov., a chlorinated alkane respiring bacterium isolated from contaminated groundwater.</title>
        <authorList>
            <person name="Key T.A."/>
            <person name="Bowman K.S."/>
            <person name="Lee I."/>
            <person name="Chun J."/>
            <person name="Albuquerque L."/>
            <person name="da Costa M.S."/>
            <person name="Rainey F.A."/>
            <person name="Moe W.M."/>
        </authorList>
    </citation>
    <scope>NUCLEOTIDE SEQUENCE [LARGE SCALE GENOMIC DNA]</scope>
    <source>
        <strain evidence="2">NSZ-14</strain>
    </source>
</reference>
<dbReference type="Proteomes" id="UP000185934">
    <property type="component" value="Chromosome"/>
</dbReference>
<proteinExistence type="predicted"/>
<dbReference type="STRING" id="1839801.Dform_02191"/>
<keyword evidence="2" id="KW-1185">Reference proteome</keyword>
<evidence type="ECO:0000313" key="1">
    <source>
        <dbReference type="EMBL" id="APV45494.1"/>
    </source>
</evidence>
<protein>
    <submittedName>
        <fullName evidence="1">Uncharacterized protein</fullName>
    </submittedName>
</protein>